<dbReference type="InterPro" id="IPR032013">
    <property type="entry name" value="DUF4795"/>
</dbReference>
<evidence type="ECO:0000313" key="2">
    <source>
        <dbReference type="Proteomes" id="UP000694941"/>
    </source>
</evidence>
<dbReference type="RefSeq" id="XP_013784179.2">
    <property type="nucleotide sequence ID" value="XM_013928725.2"/>
</dbReference>
<dbReference type="Pfam" id="PF16043">
    <property type="entry name" value="DUF4795"/>
    <property type="match status" value="1"/>
</dbReference>
<proteinExistence type="predicted"/>
<keyword evidence="2" id="KW-1185">Reference proteome</keyword>
<dbReference type="Gene3D" id="1.20.1270.60">
    <property type="entry name" value="Arfaptin homology (AH) domain/BAR domain"/>
    <property type="match status" value="1"/>
</dbReference>
<dbReference type="GeneID" id="106468306"/>
<sequence>MKGELDILKKQVSSLMANRGQFALDNEEEAENEPVEAFIENKTVEQPSTKIHEHDKVITLLQSRELSAPDRVAEQPDNQVNMSEENSIDVHSRLDGLEQEVLALSKHVSALMTKSSHLIVESGNEDNQSLIAIEHTLHLLQGYINKLEQRVVELQTVHEKYLQELWSCVEALQETKAEKEDFTTTLQDKADIITLERKVSRATFEKSCDELNSELCKMMNRLASLELDWQKSITELAGDLDKQTKKIDLDSLKTYVEKEIKAIQRNLSKLEVSRNLSDDAAGTKKRLLKCISCSKPRALCENSGWTFAGGLPFNQSSCPYPVFGTNKHQNPLNTMETTIIEKELTQLQKQHSSSANFSQPTEISGFSFSEFQNSSQDVDHMFSHPVLNEHSPSAVSVAQESERVVSCNDCFHRGRNCGGKHTVINPFSRTKKSVLPSFLTPPPYTQETVLKGNDGHVYRGTLQKSFLERSPNWDHLLNIQSGRPTSSSS</sequence>
<name>A0ABM1BL51_LIMPO</name>
<accession>A0ABM1BL51</accession>
<evidence type="ECO:0000259" key="1">
    <source>
        <dbReference type="Pfam" id="PF16043"/>
    </source>
</evidence>
<dbReference type="InterPro" id="IPR027267">
    <property type="entry name" value="AH/BAR_dom_sf"/>
</dbReference>
<reference evidence="3" key="1">
    <citation type="submission" date="2025-08" db="UniProtKB">
        <authorList>
            <consortium name="RefSeq"/>
        </authorList>
    </citation>
    <scope>IDENTIFICATION</scope>
    <source>
        <tissue evidence="3">Muscle</tissue>
    </source>
</reference>
<dbReference type="PANTHER" id="PTHR47080:SF1">
    <property type="entry name" value="CHROMOSOME 16 OPEN READING FRAME 96"/>
    <property type="match status" value="1"/>
</dbReference>
<dbReference type="PANTHER" id="PTHR47080">
    <property type="entry name" value="CHROMOSOME 16 OPEN READING FRAME 96"/>
    <property type="match status" value="1"/>
</dbReference>
<dbReference type="Proteomes" id="UP000694941">
    <property type="component" value="Unplaced"/>
</dbReference>
<organism evidence="2 3">
    <name type="scientific">Limulus polyphemus</name>
    <name type="common">Atlantic horseshoe crab</name>
    <dbReference type="NCBI Taxonomy" id="6850"/>
    <lineage>
        <taxon>Eukaryota</taxon>
        <taxon>Metazoa</taxon>
        <taxon>Ecdysozoa</taxon>
        <taxon>Arthropoda</taxon>
        <taxon>Chelicerata</taxon>
        <taxon>Merostomata</taxon>
        <taxon>Xiphosura</taxon>
        <taxon>Limulidae</taxon>
        <taxon>Limulus</taxon>
    </lineage>
</organism>
<gene>
    <name evidence="3" type="primary">LOC106468306</name>
</gene>
<feature type="domain" description="DUF4795" evidence="1">
    <location>
        <begin position="125"/>
        <end position="297"/>
    </location>
</feature>
<evidence type="ECO:0000313" key="3">
    <source>
        <dbReference type="RefSeq" id="XP_013784179.2"/>
    </source>
</evidence>
<protein>
    <submittedName>
        <fullName evidence="3">Glutamine-rich protein 2-like isoform X1</fullName>
    </submittedName>
</protein>